<dbReference type="InterPro" id="IPR024937">
    <property type="entry name" value="Domain_X"/>
</dbReference>
<dbReference type="SUPFAM" id="SSF56672">
    <property type="entry name" value="DNA/RNA polymerases"/>
    <property type="match status" value="1"/>
</dbReference>
<dbReference type="GO" id="GO:0003964">
    <property type="term" value="F:RNA-directed DNA polymerase activity"/>
    <property type="evidence" value="ECO:0007669"/>
    <property type="project" value="UniProtKB-KW"/>
</dbReference>
<keyword evidence="4" id="KW-1185">Reference proteome</keyword>
<feature type="domain" description="Reverse transcriptase" evidence="2">
    <location>
        <begin position="68"/>
        <end position="353"/>
    </location>
</feature>
<comment type="similarity">
    <text evidence="1">Belongs to the bacterial reverse transcriptase family.</text>
</comment>
<organism evidence="3 4">
    <name type="scientific">Paludisphaera mucosa</name>
    <dbReference type="NCBI Taxonomy" id="3030827"/>
    <lineage>
        <taxon>Bacteria</taxon>
        <taxon>Pseudomonadati</taxon>
        <taxon>Planctomycetota</taxon>
        <taxon>Planctomycetia</taxon>
        <taxon>Isosphaerales</taxon>
        <taxon>Isosphaeraceae</taxon>
        <taxon>Paludisphaera</taxon>
    </lineage>
</organism>
<dbReference type="Pfam" id="PF21368">
    <property type="entry name" value="AI2M-like_HNH"/>
    <property type="match status" value="1"/>
</dbReference>
<reference evidence="3 4" key="1">
    <citation type="submission" date="2023-03" db="EMBL/GenBank/DDBJ databases">
        <title>Paludisphaera mucosa sp. nov. a novel planctomycete from northern fen.</title>
        <authorList>
            <person name="Ivanova A."/>
        </authorList>
    </citation>
    <scope>NUCLEOTIDE SEQUENCE [LARGE SCALE GENOMIC DNA]</scope>
    <source>
        <strain evidence="3 4">Pla2</strain>
    </source>
</reference>
<dbReference type="Pfam" id="PF01348">
    <property type="entry name" value="Intron_maturas2"/>
    <property type="match status" value="1"/>
</dbReference>
<dbReference type="Proteomes" id="UP001216907">
    <property type="component" value="Unassembled WGS sequence"/>
</dbReference>
<dbReference type="PANTHER" id="PTHR34047:SF8">
    <property type="entry name" value="PROTEIN YKFC"/>
    <property type="match status" value="1"/>
</dbReference>
<keyword evidence="3" id="KW-0695">RNA-directed DNA polymerase</keyword>
<dbReference type="PANTHER" id="PTHR34047">
    <property type="entry name" value="NUCLEAR INTRON MATURASE 1, MITOCHONDRIAL-RELATED"/>
    <property type="match status" value="1"/>
</dbReference>
<dbReference type="InterPro" id="IPR043502">
    <property type="entry name" value="DNA/RNA_pol_sf"/>
</dbReference>
<keyword evidence="3" id="KW-0548">Nucleotidyltransferase</keyword>
<dbReference type="EMBL" id="JARRAG010000002">
    <property type="protein sequence ID" value="MDG3005427.1"/>
    <property type="molecule type" value="Genomic_DNA"/>
</dbReference>
<dbReference type="InterPro" id="IPR051083">
    <property type="entry name" value="GrpII_Intron_Splice-Mob/Def"/>
</dbReference>
<dbReference type="Pfam" id="PF00078">
    <property type="entry name" value="RVT_1"/>
    <property type="match status" value="1"/>
</dbReference>
<keyword evidence="3" id="KW-0808">Transferase</keyword>
<dbReference type="CDD" id="cd01651">
    <property type="entry name" value="RT_G2_intron"/>
    <property type="match status" value="1"/>
</dbReference>
<dbReference type="InterPro" id="IPR049030">
    <property type="entry name" value="AI2M-like_HNH"/>
</dbReference>
<protein>
    <submittedName>
        <fullName evidence="3">Reverse transcriptase domain-containing protein</fullName>
    </submittedName>
</protein>
<gene>
    <name evidence="3" type="ORF">PZE19_16670</name>
</gene>
<name>A0ABT6FCX6_9BACT</name>
<accession>A0ABT6FCX6</accession>
<comment type="caution">
    <text evidence="3">The sequence shown here is derived from an EMBL/GenBank/DDBJ whole genome shotgun (WGS) entry which is preliminary data.</text>
</comment>
<evidence type="ECO:0000313" key="3">
    <source>
        <dbReference type="EMBL" id="MDG3005427.1"/>
    </source>
</evidence>
<evidence type="ECO:0000256" key="1">
    <source>
        <dbReference type="ARBA" id="ARBA00034120"/>
    </source>
</evidence>
<evidence type="ECO:0000259" key="2">
    <source>
        <dbReference type="PROSITE" id="PS50878"/>
    </source>
</evidence>
<dbReference type="InterPro" id="IPR000477">
    <property type="entry name" value="RT_dom"/>
</dbReference>
<sequence>MQSIHKLIEVLSDRGRRELCLERVYRHLSREDLLIEAYAKIGKNDGALTRGVDGETVDGMSLEKVQTISQLLRDGDWIWKPVRRIHIPKKDGKTRPLGIPTWSDKLVQQVIKFILEAYYEPQFSPFSFGFRSGLGCHHALKEIVDRWRGVKWFIEGDISKCFDGIDHQVLLSMLTEKIHDDRFIKLVRTMLEAGYLEDWRYGETLSGTPQGGIASPVLANIYLDALDKFVETTLLPRYNRGSKHRVNEEWQRLNNMINHHRSTLTAEEYLGLVKERRRHPSRDPRDPNFRRLHYVRYADDFLLGFAGPKVEADEIKAQIRGFLTERLRLSLSEEKTLITHATTEKARFLGYELRSMRSDTKVSPSKGGGLRRSVNGLIGLYVPKDAIESRCKAYMADGRPTQKTNLLHASDYQIVTRYQGVFRGLVNYYAMAHNASKRLDRLRWVLETSLVHTLAGKHRCSAASLWRKHKVKVPTEHGHVNAFRMLFPRDGKPPLIAQFGGLSLRRREFATAEDFGMGMVFAKSTDLIQRIAARECQVCGATGVPIQVHHIKRLADLKKGGRRRIARWKEVMIGLRRKTIAVCVTCHGAIHSGRYDGPALS</sequence>
<evidence type="ECO:0000313" key="4">
    <source>
        <dbReference type="Proteomes" id="UP001216907"/>
    </source>
</evidence>
<proteinExistence type="inferred from homology"/>
<dbReference type="PROSITE" id="PS50878">
    <property type="entry name" value="RT_POL"/>
    <property type="match status" value="1"/>
</dbReference>
<dbReference type="RefSeq" id="WP_277861763.1">
    <property type="nucleotide sequence ID" value="NZ_JARRAG010000002.1"/>
</dbReference>